<dbReference type="Pfam" id="PF22938">
    <property type="entry name" value="Integrase_p58_C"/>
    <property type="match status" value="1"/>
</dbReference>
<feature type="non-terminal residue" evidence="3">
    <location>
        <position position="1"/>
    </location>
</feature>
<evidence type="ECO:0000313" key="3">
    <source>
        <dbReference type="EMBL" id="JAG06019.1"/>
    </source>
</evidence>
<reference evidence="3" key="1">
    <citation type="journal article" date="2014" name="PLoS ONE">
        <title>Transcriptome-Based Identification of ABC Transporters in the Western Tarnished Plant Bug Lygus hesperus.</title>
        <authorList>
            <person name="Hull J.J."/>
            <person name="Chaney K."/>
            <person name="Geib S.M."/>
            <person name="Fabrick J.A."/>
            <person name="Brent C.S."/>
            <person name="Walsh D."/>
            <person name="Lavine L.C."/>
        </authorList>
    </citation>
    <scope>NUCLEOTIDE SEQUENCE</scope>
</reference>
<evidence type="ECO:0000259" key="2">
    <source>
        <dbReference type="Pfam" id="PF22938"/>
    </source>
</evidence>
<keyword evidence="3" id="KW-0808">Transferase</keyword>
<sequence length="134" mass="15160">RKFWSPWSGPWKVHAAITDVTYEIVDILGNKRQVVHLNRLKPAFTQGIPDDAFVREIDPRADAQPELEVVSMEIETSNDEWKDGLMDTTAGTPPCTDDWMEENRDASGQNSQEPVVMEPTIEPPPPEPPREEPP</sequence>
<organism evidence="3">
    <name type="scientific">Lygus hesperus</name>
    <name type="common">Western plant bug</name>
    <dbReference type="NCBI Taxonomy" id="30085"/>
    <lineage>
        <taxon>Eukaryota</taxon>
        <taxon>Metazoa</taxon>
        <taxon>Ecdysozoa</taxon>
        <taxon>Arthropoda</taxon>
        <taxon>Hexapoda</taxon>
        <taxon>Insecta</taxon>
        <taxon>Pterygota</taxon>
        <taxon>Neoptera</taxon>
        <taxon>Paraneoptera</taxon>
        <taxon>Hemiptera</taxon>
        <taxon>Heteroptera</taxon>
        <taxon>Panheteroptera</taxon>
        <taxon>Cimicomorpha</taxon>
        <taxon>Miridae</taxon>
        <taxon>Mirini</taxon>
        <taxon>Lygus</taxon>
    </lineage>
</organism>
<name>A0A0A9WDZ8_LYGHE</name>
<dbReference type="InterPro" id="IPR054465">
    <property type="entry name" value="Integrase_p58-like_C"/>
</dbReference>
<reference evidence="3" key="2">
    <citation type="submission" date="2014-07" db="EMBL/GenBank/DDBJ databases">
        <authorList>
            <person name="Hull J."/>
        </authorList>
    </citation>
    <scope>NUCLEOTIDE SEQUENCE</scope>
</reference>
<protein>
    <submittedName>
        <fullName evidence="3">Sterol 3-beta-glucosyltransferase</fullName>
    </submittedName>
</protein>
<dbReference type="GO" id="GO:0016740">
    <property type="term" value="F:transferase activity"/>
    <property type="evidence" value="ECO:0007669"/>
    <property type="project" value="UniProtKB-KW"/>
</dbReference>
<feature type="domain" description="Integrase p58-like C-terminal" evidence="2">
    <location>
        <begin position="9"/>
        <end position="42"/>
    </location>
</feature>
<feature type="region of interest" description="Disordered" evidence="1">
    <location>
        <begin position="78"/>
        <end position="134"/>
    </location>
</feature>
<gene>
    <name evidence="3" type="primary">ATG26_0</name>
    <name evidence="3" type="ORF">CM83_105549</name>
</gene>
<dbReference type="AlphaFoldDB" id="A0A0A9WDZ8"/>
<accession>A0A0A9WDZ8</accession>
<feature type="non-terminal residue" evidence="3">
    <location>
        <position position="134"/>
    </location>
</feature>
<dbReference type="EMBL" id="GBHO01037585">
    <property type="protein sequence ID" value="JAG06019.1"/>
    <property type="molecule type" value="Transcribed_RNA"/>
</dbReference>
<evidence type="ECO:0000256" key="1">
    <source>
        <dbReference type="SAM" id="MobiDB-lite"/>
    </source>
</evidence>
<proteinExistence type="predicted"/>